<protein>
    <submittedName>
        <fullName evidence="1">Uncharacterized protein</fullName>
    </submittedName>
</protein>
<evidence type="ECO:0000313" key="2">
    <source>
        <dbReference type="Proteomes" id="UP000485058"/>
    </source>
</evidence>
<evidence type="ECO:0000313" key="1">
    <source>
        <dbReference type="EMBL" id="GFH29757.1"/>
    </source>
</evidence>
<name>A0A6A0AD34_HAELA</name>
<organism evidence="1 2">
    <name type="scientific">Haematococcus lacustris</name>
    <name type="common">Green alga</name>
    <name type="synonym">Haematococcus pluvialis</name>
    <dbReference type="NCBI Taxonomy" id="44745"/>
    <lineage>
        <taxon>Eukaryota</taxon>
        <taxon>Viridiplantae</taxon>
        <taxon>Chlorophyta</taxon>
        <taxon>core chlorophytes</taxon>
        <taxon>Chlorophyceae</taxon>
        <taxon>CS clade</taxon>
        <taxon>Chlamydomonadales</taxon>
        <taxon>Haematococcaceae</taxon>
        <taxon>Haematococcus</taxon>
    </lineage>
</organism>
<proteinExistence type="predicted"/>
<keyword evidence="2" id="KW-1185">Reference proteome</keyword>
<dbReference type="EMBL" id="BLLF01004511">
    <property type="protein sequence ID" value="GFH29757.1"/>
    <property type="molecule type" value="Genomic_DNA"/>
</dbReference>
<gene>
    <name evidence="1" type="ORF">HaLaN_28473</name>
</gene>
<comment type="caution">
    <text evidence="1">The sequence shown here is derived from an EMBL/GenBank/DDBJ whole genome shotgun (WGS) entry which is preliminary data.</text>
</comment>
<reference evidence="1 2" key="1">
    <citation type="submission" date="2020-02" db="EMBL/GenBank/DDBJ databases">
        <title>Draft genome sequence of Haematococcus lacustris strain NIES-144.</title>
        <authorList>
            <person name="Morimoto D."/>
            <person name="Nakagawa S."/>
            <person name="Yoshida T."/>
            <person name="Sawayama S."/>
        </authorList>
    </citation>
    <scope>NUCLEOTIDE SEQUENCE [LARGE SCALE GENOMIC DNA]</scope>
    <source>
        <strain evidence="1 2">NIES-144</strain>
    </source>
</reference>
<feature type="non-terminal residue" evidence="1">
    <location>
        <position position="1"/>
    </location>
</feature>
<sequence length="106" mass="11870">MQAAHVWSLSMVKFRRSTTRSSPLRGQTYPDQLEVHPNSTIRPSTRHLHDAYYNKPKLLCAAMCIYVLSECCALCYHYNTLPPTPCHPPCSVPCTALPPLADACSH</sequence>
<dbReference type="AlphaFoldDB" id="A0A6A0AD34"/>
<feature type="non-terminal residue" evidence="1">
    <location>
        <position position="106"/>
    </location>
</feature>
<dbReference type="Proteomes" id="UP000485058">
    <property type="component" value="Unassembled WGS sequence"/>
</dbReference>
<accession>A0A6A0AD34</accession>